<evidence type="ECO:0000313" key="6">
    <source>
        <dbReference type="Proteomes" id="UP000032266"/>
    </source>
</evidence>
<dbReference type="InterPro" id="IPR036679">
    <property type="entry name" value="FlgN-like_sf"/>
</dbReference>
<feature type="compositionally biased region" description="Polar residues" evidence="4">
    <location>
        <begin position="150"/>
        <end position="161"/>
    </location>
</feature>
<dbReference type="RefSeq" id="WP_044618721.1">
    <property type="nucleotide sequence ID" value="NZ_CP007142.1"/>
</dbReference>
<evidence type="ECO:0000256" key="4">
    <source>
        <dbReference type="SAM" id="MobiDB-lite"/>
    </source>
</evidence>
<dbReference type="Pfam" id="PF05130">
    <property type="entry name" value="FlgN"/>
    <property type="match status" value="1"/>
</dbReference>
<dbReference type="Gene3D" id="1.20.58.300">
    <property type="entry name" value="FlgN-like"/>
    <property type="match status" value="1"/>
</dbReference>
<evidence type="ECO:0000313" key="5">
    <source>
        <dbReference type="EMBL" id="AJQ96799.1"/>
    </source>
</evidence>
<dbReference type="STRING" id="1445510.YC6258_04767"/>
<dbReference type="Proteomes" id="UP000032266">
    <property type="component" value="Chromosome"/>
</dbReference>
<keyword evidence="6" id="KW-1185">Reference proteome</keyword>
<keyword evidence="5" id="KW-0969">Cilium</keyword>
<protein>
    <submittedName>
        <fullName evidence="5">Flagellar biosynthesis/type III secretory pathway chaperone</fullName>
    </submittedName>
</protein>
<reference evidence="5 6" key="1">
    <citation type="submission" date="2014-01" db="EMBL/GenBank/DDBJ databases">
        <title>Full genme sequencing of cellulolytic bacterium Gynuella sunshinyii YC6258T gen. nov., sp. nov.</title>
        <authorList>
            <person name="Khan H."/>
            <person name="Chung E.J."/>
            <person name="Chung Y.R."/>
        </authorList>
    </citation>
    <scope>NUCLEOTIDE SEQUENCE [LARGE SCALE GENOMIC DNA]</scope>
    <source>
        <strain evidence="5 6">YC6258</strain>
    </source>
</reference>
<comment type="similarity">
    <text evidence="2">Belongs to the FlgN family.</text>
</comment>
<sequence length="161" mass="18120">MTAQPWLDSVIDLLQQEIALSSQIDAQLVLERDALLSRDAQSVAQYSQQKNTLLIDLDSKHSTLMQTISEATGQPQEALSDDQWLQTITDARKEQLSKLWYELHDQLKALKHKNLQNGVSLNRVVSRSRFLLRLLKGDNSPQTYDAKGMESSSRQGSLGKA</sequence>
<dbReference type="HOGENOM" id="CLU_1641379_0_0_6"/>
<dbReference type="SUPFAM" id="SSF140566">
    <property type="entry name" value="FlgN-like"/>
    <property type="match status" value="1"/>
</dbReference>
<keyword evidence="3" id="KW-1005">Bacterial flagellum biogenesis</keyword>
<name>A0A0C5W2A8_9GAMM</name>
<dbReference type="InterPro" id="IPR007809">
    <property type="entry name" value="FlgN-like"/>
</dbReference>
<dbReference type="GO" id="GO:0044780">
    <property type="term" value="P:bacterial-type flagellum assembly"/>
    <property type="evidence" value="ECO:0007669"/>
    <property type="project" value="InterPro"/>
</dbReference>
<proteinExistence type="inferred from homology"/>
<dbReference type="AlphaFoldDB" id="A0A0C5W2A8"/>
<keyword evidence="5" id="KW-0966">Cell projection</keyword>
<dbReference type="EMBL" id="CP007142">
    <property type="protein sequence ID" value="AJQ96799.1"/>
    <property type="molecule type" value="Genomic_DNA"/>
</dbReference>
<organism evidence="5 6">
    <name type="scientific">Gynuella sunshinyii YC6258</name>
    <dbReference type="NCBI Taxonomy" id="1445510"/>
    <lineage>
        <taxon>Bacteria</taxon>
        <taxon>Pseudomonadati</taxon>
        <taxon>Pseudomonadota</taxon>
        <taxon>Gammaproteobacteria</taxon>
        <taxon>Oceanospirillales</taxon>
        <taxon>Saccharospirillaceae</taxon>
        <taxon>Gynuella</taxon>
    </lineage>
</organism>
<accession>A0A0C5W2A8</accession>
<evidence type="ECO:0000256" key="2">
    <source>
        <dbReference type="ARBA" id="ARBA00007703"/>
    </source>
</evidence>
<comment type="function">
    <text evidence="1">Required for the efficient initiation of filament assembly.</text>
</comment>
<evidence type="ECO:0000256" key="1">
    <source>
        <dbReference type="ARBA" id="ARBA00002397"/>
    </source>
</evidence>
<keyword evidence="5" id="KW-0282">Flagellum</keyword>
<feature type="region of interest" description="Disordered" evidence="4">
    <location>
        <begin position="141"/>
        <end position="161"/>
    </location>
</feature>
<evidence type="ECO:0000256" key="3">
    <source>
        <dbReference type="ARBA" id="ARBA00022795"/>
    </source>
</evidence>
<dbReference type="KEGG" id="gsn:YC6258_04767"/>
<gene>
    <name evidence="5" type="ORF">YC6258_04767</name>
</gene>